<accession>A0A3P7TFY4</accession>
<dbReference type="InterPro" id="IPR014044">
    <property type="entry name" value="CAP_dom"/>
</dbReference>
<evidence type="ECO:0000256" key="1">
    <source>
        <dbReference type="SAM" id="MobiDB-lite"/>
    </source>
</evidence>
<organism evidence="3">
    <name type="scientific">Heligmosomoides polygyrus</name>
    <name type="common">Parasitic roundworm</name>
    <dbReference type="NCBI Taxonomy" id="6339"/>
    <lineage>
        <taxon>Eukaryota</taxon>
        <taxon>Metazoa</taxon>
        <taxon>Ecdysozoa</taxon>
        <taxon>Nematoda</taxon>
        <taxon>Chromadorea</taxon>
        <taxon>Rhabditida</taxon>
        <taxon>Rhabditina</taxon>
        <taxon>Rhabditomorpha</taxon>
        <taxon>Strongyloidea</taxon>
        <taxon>Heligmosomidae</taxon>
        <taxon>Heligmosomoides</taxon>
    </lineage>
</organism>
<feature type="compositionally biased region" description="Low complexity" evidence="1">
    <location>
        <begin position="219"/>
        <end position="242"/>
    </location>
</feature>
<protein>
    <recommendedName>
        <fullName evidence="2">SCP domain-containing protein</fullName>
    </recommendedName>
</protein>
<dbReference type="EMBL" id="UZAH01000436">
    <property type="protein sequence ID" value="VDO18959.1"/>
    <property type="molecule type" value="Genomic_DNA"/>
</dbReference>
<gene>
    <name evidence="3" type="ORF">HPBE_LOCUS577</name>
</gene>
<feature type="region of interest" description="Disordered" evidence="1">
    <location>
        <begin position="219"/>
        <end position="251"/>
    </location>
</feature>
<dbReference type="CDD" id="cd05380">
    <property type="entry name" value="CAP_euk"/>
    <property type="match status" value="1"/>
</dbReference>
<dbReference type="InterPro" id="IPR035940">
    <property type="entry name" value="CAP_sf"/>
</dbReference>
<name>A0A3P7TFY4_HELPZ</name>
<reference evidence="3" key="1">
    <citation type="submission" date="2018-11" db="EMBL/GenBank/DDBJ databases">
        <authorList>
            <consortium name="Pathogen Informatics"/>
        </authorList>
    </citation>
    <scope>NUCLEOTIDE SEQUENCE [LARGE SCALE GENOMIC DNA]</scope>
</reference>
<dbReference type="AlphaFoldDB" id="A0A3P7TFY4"/>
<evidence type="ECO:0000259" key="2">
    <source>
        <dbReference type="SMART" id="SM00198"/>
    </source>
</evidence>
<dbReference type="OrthoDB" id="414826at2759"/>
<feature type="region of interest" description="Disordered" evidence="1">
    <location>
        <begin position="60"/>
        <end position="79"/>
    </location>
</feature>
<feature type="compositionally biased region" description="Polar residues" evidence="1">
    <location>
        <begin position="37"/>
        <end position="48"/>
    </location>
</feature>
<proteinExistence type="predicted"/>
<feature type="domain" description="SCP" evidence="2">
    <location>
        <begin position="258"/>
        <end position="413"/>
    </location>
</feature>
<dbReference type="Gene3D" id="3.40.33.10">
    <property type="entry name" value="CAP"/>
    <property type="match status" value="2"/>
</dbReference>
<dbReference type="SUPFAM" id="SSF55797">
    <property type="entry name" value="PR-1-like"/>
    <property type="match status" value="2"/>
</dbReference>
<sequence length="442" mass="47146">MKYRSPSIDADQTTWRENSGKYPGVFYVPGDSEDVRNTSNDGPGTQKTCQRRRSTCFGIQVDVPKTSNAPGESGRSERENNVYRIATPTAKTVDALLKEAIATWPPLLMANSITIPNPIGTEVIFDAQANALLQPLVNMIQGKATKVGCSAKLCTGNPGGVAVCLYDVPAVVHGAGGVIYEVGNGACTTAATCTTHPMSECDTATGLCKIATATTTTAAATDTTTGGSSTTTAPSSGAITPSGGTNARCPNNTGMTDELRYQFRDMHNYRRSQLALGKVTKNTGRYLPRATNMMYMVTIFFARGLFAYVTRDFQRYNCNLEMSAIQLAATCPMSATESGRNIGRVATSSANSWMNAAKEIVKSWWRVVRQYNGPGMKVTFKTLHVGTPIASFTQCSSEYVAVCNYEPMGNIVNQQIYVPGTPCSSCPSGATCTASQGLCTLP</sequence>
<evidence type="ECO:0000313" key="3">
    <source>
        <dbReference type="EMBL" id="VDO18959.1"/>
    </source>
</evidence>
<feature type="region of interest" description="Disordered" evidence="1">
    <location>
        <begin position="1"/>
        <end position="51"/>
    </location>
</feature>
<dbReference type="SMART" id="SM00198">
    <property type="entry name" value="SCP"/>
    <property type="match status" value="1"/>
</dbReference>